<accession>A0A8C0LZ05</accession>
<proteinExistence type="predicted"/>
<feature type="region of interest" description="Disordered" evidence="1">
    <location>
        <begin position="194"/>
        <end position="224"/>
    </location>
</feature>
<feature type="region of interest" description="Disordered" evidence="1">
    <location>
        <begin position="410"/>
        <end position="458"/>
    </location>
</feature>
<sequence>CCPRAARAGESRALGGGAGAGVAGRAVGRAAARRGAAGELSRRCAPPRLVAELRDALDACAERQRRLERSLRACRRLLRPWYADPETTRAGRPGRRPLAALLFPCRLRAGAAGVPGGSLGLAASLLALPRLSCLRREAAELPAAEPTPAPETQEEAPSPACTPSPQDLKELELLTQTLEKAVRVRKSVSKAAERHKALSLKSGSTAASAPSRVSGQAGRRASETKPLRCIHQTGVPAEGLPECRLLSAGDRTCKGKGARATKPGPGLRDQLPLAAPPAPEVFTLKEKGVLLKLPTAYRKAASQNSRLWTQLSSTQTSDSVDAATNAKTQFLQKMKMASGWPGSGLSAAEVEAEVGLLWKACSLLRQRMEEELLADCADWVQEYHCLLTLEGLQAITGQCLHRLQELRAGEARPHPRPRLKSGQGSRSSSQRAASMAGPLRAGPSPCHPRHCPTGPARTAPPPHCPSCRSPGAVNSLPVYLISEKVLCESHRCWQVTCLARGGYLWRASSRRRREILHPLKASGKEEVPGCHPMRPHIPVLTEMVGQQLGPWPEERCPRASGSCEGRTDPTWSSQLLLYSSTAELQTLAALRLRVAMLEQQIHLEKVLPE</sequence>
<dbReference type="Proteomes" id="UP000694429">
    <property type="component" value="Chromosome 6"/>
</dbReference>
<dbReference type="PANTHER" id="PTHR14870:SF1">
    <property type="entry name" value="TUBULIN EPSILON AND DELTA COMPLEX PROTEIN 2"/>
    <property type="match status" value="1"/>
</dbReference>
<evidence type="ECO:0000256" key="1">
    <source>
        <dbReference type="SAM" id="MobiDB-lite"/>
    </source>
</evidence>
<feature type="compositionally biased region" description="Low complexity" evidence="1">
    <location>
        <begin position="1"/>
        <end position="13"/>
    </location>
</feature>
<dbReference type="PANTHER" id="PTHR14870">
    <property type="entry name" value="TUBULIN EPSILON AND DELTA COMPLEX PROTEIN 2"/>
    <property type="match status" value="1"/>
</dbReference>
<protein>
    <submittedName>
        <fullName evidence="2">Tubulin epsilon and delta complex 2</fullName>
    </submittedName>
</protein>
<organism evidence="2 3">
    <name type="scientific">Canis lupus familiaris</name>
    <name type="common">Dog</name>
    <name type="synonym">Canis familiaris</name>
    <dbReference type="NCBI Taxonomy" id="9615"/>
    <lineage>
        <taxon>Eukaryota</taxon>
        <taxon>Metazoa</taxon>
        <taxon>Chordata</taxon>
        <taxon>Craniata</taxon>
        <taxon>Vertebrata</taxon>
        <taxon>Euteleostomi</taxon>
        <taxon>Mammalia</taxon>
        <taxon>Eutheria</taxon>
        <taxon>Laurasiatheria</taxon>
        <taxon>Carnivora</taxon>
        <taxon>Caniformia</taxon>
        <taxon>Canidae</taxon>
        <taxon>Canis</taxon>
    </lineage>
</organism>
<dbReference type="AlphaFoldDB" id="A0A8C0LZ05"/>
<dbReference type="Ensembl" id="ENSCAFT00030002752.1">
    <property type="protein sequence ID" value="ENSCAFP00030002453.1"/>
    <property type="gene ID" value="ENSCAFG00030001536.1"/>
</dbReference>
<feature type="region of interest" description="Disordered" evidence="1">
    <location>
        <begin position="141"/>
        <end position="166"/>
    </location>
</feature>
<reference evidence="2" key="2">
    <citation type="submission" date="2025-08" db="UniProtKB">
        <authorList>
            <consortium name="Ensembl"/>
        </authorList>
    </citation>
    <scope>IDENTIFICATION</scope>
</reference>
<feature type="compositionally biased region" description="Polar residues" evidence="1">
    <location>
        <begin position="201"/>
        <end position="214"/>
    </location>
</feature>
<feature type="region of interest" description="Disordered" evidence="1">
    <location>
        <begin position="1"/>
        <end position="21"/>
    </location>
</feature>
<dbReference type="Pfam" id="PF15764">
    <property type="entry name" value="DUF4693"/>
    <property type="match status" value="2"/>
</dbReference>
<name>A0A8C0LZ05_CANLF</name>
<feature type="compositionally biased region" description="Low complexity" evidence="1">
    <location>
        <begin position="421"/>
        <end position="434"/>
    </location>
</feature>
<reference evidence="2" key="1">
    <citation type="submission" date="2019-03" db="EMBL/GenBank/DDBJ databases">
        <authorList>
            <person name="Warren W.C."/>
            <person name="Johnson G.S."/>
        </authorList>
    </citation>
    <scope>NUCLEOTIDE SEQUENCE [LARGE SCALE GENOMIC DNA]</scope>
    <source>
        <strain evidence="2">Basenji</strain>
    </source>
</reference>
<evidence type="ECO:0000313" key="2">
    <source>
        <dbReference type="Ensembl" id="ENSCAFP00030002453.1"/>
    </source>
</evidence>
<dbReference type="InterPro" id="IPR031518">
    <property type="entry name" value="DUF4693"/>
</dbReference>
<evidence type="ECO:0000313" key="3">
    <source>
        <dbReference type="Proteomes" id="UP000694429"/>
    </source>
</evidence>